<name>A0ABW6DMA7_9BACT</name>
<gene>
    <name evidence="1" type="ORF">U0R10_10725</name>
</gene>
<evidence type="ECO:0000313" key="2">
    <source>
        <dbReference type="Proteomes" id="UP001598138"/>
    </source>
</evidence>
<evidence type="ECO:0000313" key="1">
    <source>
        <dbReference type="EMBL" id="MFD3395094.1"/>
    </source>
</evidence>
<organism evidence="1 2">
    <name type="scientific">Aquirufa avitistagni</name>
    <dbReference type="NCBI Taxonomy" id="3104728"/>
    <lineage>
        <taxon>Bacteria</taxon>
        <taxon>Pseudomonadati</taxon>
        <taxon>Bacteroidota</taxon>
        <taxon>Cytophagia</taxon>
        <taxon>Cytophagales</taxon>
        <taxon>Flectobacillaceae</taxon>
        <taxon>Aquirufa</taxon>
    </lineage>
</organism>
<protein>
    <submittedName>
        <fullName evidence="1">DUF1800 domain-containing protein</fullName>
    </submittedName>
</protein>
<dbReference type="RefSeq" id="WP_377983967.1">
    <property type="nucleotide sequence ID" value="NZ_JBBKXZ010000004.1"/>
</dbReference>
<dbReference type="Pfam" id="PF08811">
    <property type="entry name" value="DUF1800"/>
    <property type="match status" value="1"/>
</dbReference>
<dbReference type="Proteomes" id="UP001598138">
    <property type="component" value="Unassembled WGS sequence"/>
</dbReference>
<sequence length="456" mass="51777">MPVASPANYKHILARTLFGFSALDYEKAMGYGSLESLVDQAILAPIPLPAPPNAWVSLTPAQAQQDSGDAGRWYTELSQWWNKRMYTQGLNMQEKIVLFLHSHFACERDKVNYPQYMYQQNQLFRKFAFGNFKQLVKEISIDPTMLIYLDGNNSRGSAPNENYGRELLELFTIGIGNYSENDVKQAAKALSGYQVRGLTVTYDPARSYTNASLTILGKTAKFNVNTLVDLIFEQKQTAEFICRKIYQNFVYYKADEVFVKKMADVFRANNYELKPLFRFLLLSDEFYKPTILASRIKNPQELMIGALKVLQIPAPDWANVDALSRMLQMQLFQPPDVAGWPGQREWISSTTYSHRGGFTDSLLSGKRYNGANVTGKINALAYARSFSTSEKAVAFVNQLIDLFILFPISDAKRSFLLETMLDGTIAANWSTNTAQADVRILRLLKAMMRMPEFQLN</sequence>
<comment type="caution">
    <text evidence="1">The sequence shown here is derived from an EMBL/GenBank/DDBJ whole genome shotgun (WGS) entry which is preliminary data.</text>
</comment>
<proteinExistence type="predicted"/>
<dbReference type="InterPro" id="IPR014917">
    <property type="entry name" value="DUF1800"/>
</dbReference>
<reference evidence="1 2" key="1">
    <citation type="submission" date="2024-03" db="EMBL/GenBank/DDBJ databases">
        <title>Aquirufa genome sequencing.</title>
        <authorList>
            <person name="Pitt A."/>
            <person name="Hahn M.W."/>
        </authorList>
    </citation>
    <scope>NUCLEOTIDE SEQUENCE [LARGE SCALE GENOMIC DNA]</scope>
    <source>
        <strain evidence="1 2">OSTEICH-129V</strain>
    </source>
</reference>
<dbReference type="EMBL" id="JBBKXZ010000004">
    <property type="protein sequence ID" value="MFD3395094.1"/>
    <property type="molecule type" value="Genomic_DNA"/>
</dbReference>
<keyword evidence="2" id="KW-1185">Reference proteome</keyword>
<accession>A0ABW6DMA7</accession>